<proteinExistence type="predicted"/>
<reference evidence="9" key="2">
    <citation type="submission" date="2025-09" db="UniProtKB">
        <authorList>
            <consortium name="Ensembl"/>
        </authorList>
    </citation>
    <scope>IDENTIFICATION</scope>
</reference>
<dbReference type="InterPro" id="IPR013087">
    <property type="entry name" value="Znf_C2H2_type"/>
</dbReference>
<dbReference type="AlphaFoldDB" id="A0A8C7GUR7"/>
<keyword evidence="5" id="KW-0862">Zinc</keyword>
<evidence type="ECO:0000256" key="4">
    <source>
        <dbReference type="ARBA" id="ARBA00022771"/>
    </source>
</evidence>
<reference evidence="9" key="1">
    <citation type="submission" date="2025-08" db="UniProtKB">
        <authorList>
            <consortium name="Ensembl"/>
        </authorList>
    </citation>
    <scope>IDENTIFICATION</scope>
</reference>
<dbReference type="PROSITE" id="PS00028">
    <property type="entry name" value="ZINC_FINGER_C2H2_1"/>
    <property type="match status" value="1"/>
</dbReference>
<dbReference type="GeneTree" id="ENSGT01150000286971"/>
<evidence type="ECO:0000256" key="3">
    <source>
        <dbReference type="ARBA" id="ARBA00022737"/>
    </source>
</evidence>
<dbReference type="Gene3D" id="3.30.160.60">
    <property type="entry name" value="Classic Zinc Finger"/>
    <property type="match status" value="2"/>
</dbReference>
<accession>A0A8C7GUR7</accession>
<keyword evidence="6" id="KW-0539">Nucleus</keyword>
<dbReference type="GO" id="GO:0008270">
    <property type="term" value="F:zinc ion binding"/>
    <property type="evidence" value="ECO:0007669"/>
    <property type="project" value="UniProtKB-KW"/>
</dbReference>
<protein>
    <recommendedName>
        <fullName evidence="8">C2H2-type domain-containing protein</fullName>
    </recommendedName>
</protein>
<keyword evidence="3" id="KW-0677">Repeat</keyword>
<evidence type="ECO:0000259" key="8">
    <source>
        <dbReference type="PROSITE" id="PS50157"/>
    </source>
</evidence>
<keyword evidence="2" id="KW-0479">Metal-binding</keyword>
<keyword evidence="4 7" id="KW-0863">Zinc-finger</keyword>
<dbReference type="Proteomes" id="UP000694557">
    <property type="component" value="Unassembled WGS sequence"/>
</dbReference>
<dbReference type="SUPFAM" id="SSF57667">
    <property type="entry name" value="beta-beta-alpha zinc fingers"/>
    <property type="match status" value="1"/>
</dbReference>
<evidence type="ECO:0000313" key="10">
    <source>
        <dbReference type="Proteomes" id="UP000694557"/>
    </source>
</evidence>
<organism evidence="9 10">
    <name type="scientific">Oncorhynchus kisutch</name>
    <name type="common">Coho salmon</name>
    <name type="synonym">Salmo kisutch</name>
    <dbReference type="NCBI Taxonomy" id="8019"/>
    <lineage>
        <taxon>Eukaryota</taxon>
        <taxon>Metazoa</taxon>
        <taxon>Chordata</taxon>
        <taxon>Craniata</taxon>
        <taxon>Vertebrata</taxon>
        <taxon>Euteleostomi</taxon>
        <taxon>Actinopterygii</taxon>
        <taxon>Neopterygii</taxon>
        <taxon>Teleostei</taxon>
        <taxon>Protacanthopterygii</taxon>
        <taxon>Salmoniformes</taxon>
        <taxon>Salmonidae</taxon>
        <taxon>Salmoninae</taxon>
        <taxon>Oncorhynchus</taxon>
    </lineage>
</organism>
<sequence length="135" mass="15819">MTLHTFRLCKGYFTKKEGDGVLHQMTWHLLSPNLNPIKMVWDELDRRVKEKQPISAQHIYHEWMHTGEKPYHCSQCGKDFTVLNNLKMHERIHTGENPYHCSHCGMSFIKLSTWPCCCSSFNCSAFLLFEHAGHL</sequence>
<dbReference type="Pfam" id="PF00096">
    <property type="entry name" value="zf-C2H2"/>
    <property type="match status" value="1"/>
</dbReference>
<dbReference type="GO" id="GO:0005634">
    <property type="term" value="C:nucleus"/>
    <property type="evidence" value="ECO:0007669"/>
    <property type="project" value="UniProtKB-SubCell"/>
</dbReference>
<dbReference type="InterPro" id="IPR036236">
    <property type="entry name" value="Znf_C2H2_sf"/>
</dbReference>
<dbReference type="GO" id="GO:0000978">
    <property type="term" value="F:RNA polymerase II cis-regulatory region sequence-specific DNA binding"/>
    <property type="evidence" value="ECO:0007669"/>
    <property type="project" value="TreeGrafter"/>
</dbReference>
<evidence type="ECO:0000256" key="5">
    <source>
        <dbReference type="ARBA" id="ARBA00022833"/>
    </source>
</evidence>
<dbReference type="GO" id="GO:0000981">
    <property type="term" value="F:DNA-binding transcription factor activity, RNA polymerase II-specific"/>
    <property type="evidence" value="ECO:0007669"/>
    <property type="project" value="TreeGrafter"/>
</dbReference>
<dbReference type="SMART" id="SM00355">
    <property type="entry name" value="ZnF_C2H2"/>
    <property type="match status" value="1"/>
</dbReference>
<dbReference type="Ensembl" id="ENSOKIT00005051314.1">
    <property type="protein sequence ID" value="ENSOKIP00005048683.1"/>
    <property type="gene ID" value="ENSOKIG00005020477.1"/>
</dbReference>
<dbReference type="FunFam" id="3.30.160.60:FF:000358">
    <property type="entry name" value="zinc finger protein 24"/>
    <property type="match status" value="1"/>
</dbReference>
<name>A0A8C7GUR7_ONCKI</name>
<feature type="domain" description="C2H2-type" evidence="8">
    <location>
        <begin position="71"/>
        <end position="98"/>
    </location>
</feature>
<dbReference type="PANTHER" id="PTHR23226">
    <property type="entry name" value="ZINC FINGER AND SCAN DOMAIN-CONTAINING"/>
    <property type="match status" value="1"/>
</dbReference>
<evidence type="ECO:0000313" key="9">
    <source>
        <dbReference type="Ensembl" id="ENSOKIP00005048683.1"/>
    </source>
</evidence>
<evidence type="ECO:0000256" key="1">
    <source>
        <dbReference type="ARBA" id="ARBA00004123"/>
    </source>
</evidence>
<evidence type="ECO:0000256" key="2">
    <source>
        <dbReference type="ARBA" id="ARBA00022723"/>
    </source>
</evidence>
<dbReference type="PANTHER" id="PTHR23226:SF416">
    <property type="entry name" value="FI01424P"/>
    <property type="match status" value="1"/>
</dbReference>
<keyword evidence="10" id="KW-1185">Reference proteome</keyword>
<evidence type="ECO:0000256" key="6">
    <source>
        <dbReference type="ARBA" id="ARBA00023242"/>
    </source>
</evidence>
<comment type="subcellular location">
    <subcellularLocation>
        <location evidence="1">Nucleus</location>
    </subcellularLocation>
</comment>
<dbReference type="PROSITE" id="PS50157">
    <property type="entry name" value="ZINC_FINGER_C2H2_2"/>
    <property type="match status" value="1"/>
</dbReference>
<evidence type="ECO:0000256" key="7">
    <source>
        <dbReference type="PROSITE-ProRule" id="PRU00042"/>
    </source>
</evidence>